<evidence type="ECO:0000256" key="5">
    <source>
        <dbReference type="ARBA" id="ARBA00023136"/>
    </source>
</evidence>
<keyword evidence="5 7" id="KW-0472">Membrane</keyword>
<keyword evidence="10" id="KW-1185">Reference proteome</keyword>
<feature type="domain" description="Integral membrane bound transporter" evidence="8">
    <location>
        <begin position="346"/>
        <end position="471"/>
    </location>
</feature>
<evidence type="ECO:0000313" key="10">
    <source>
        <dbReference type="Proteomes" id="UP000249808"/>
    </source>
</evidence>
<name>A0A327ZRI4_9STAP</name>
<evidence type="ECO:0000256" key="2">
    <source>
        <dbReference type="ARBA" id="ARBA00022475"/>
    </source>
</evidence>
<accession>A0A327ZRI4</accession>
<gene>
    <name evidence="9" type="ORF">BHU61_08365</name>
</gene>
<evidence type="ECO:0000256" key="3">
    <source>
        <dbReference type="ARBA" id="ARBA00022692"/>
    </source>
</evidence>
<evidence type="ECO:0000256" key="4">
    <source>
        <dbReference type="ARBA" id="ARBA00022989"/>
    </source>
</evidence>
<keyword evidence="2" id="KW-1003">Cell membrane</keyword>
<proteinExistence type="inferred from homology"/>
<sequence length="627" mass="70712">MYHYYKSLIYVDIDKINVSKGIIQFILMLIPMIYGYFIGNLSLGLLISLGTLSNIYVFGGTLQSKIKTVTIATLTLAFAMALGTLTAGNMVLFGFLLFGFTVIPYYVCNALEIKGPSSTFFLVAYGLSSIMPHAPELFLKRAVLVIIGGLITIVVISIHSKLFDRNYEREIVISDYHMLQKLLKAFNDNAAFNEAHTTAVRSLMASNDALYAARPAFSKDGGEYERTLLLHHLAEGIYSEILDLHLKNIRPIPGILIEMMNYIVDMVTDDKTTKPSWNKAVKLSEEFRNLENNLYKVEEILFAPVEQINYKSENSRPHFMRRLLSNITPESSVFMMTIKYAVIMGIAIFIAILFHIDRPYWVALTVHSVLIGNTTVTSLQRAGARFIGTLLGIIVAAIIISINPDLLIVAIIIAIAGGINEVFVGSNYALAMISITTQVLLMSGIAAGHISYSFAYLRIIDVVIGVIIAVLGVLILGRTTASEKLPKFIADLIRVEAATFHYLFSQNHYAIRDRYQDMFKLYLNVVNVRMTYTNAYGEISNNKQQVLHYYPAIHLLEQINFSLQRVIKDDAKFLIDNEMMGQYLLAFENCAKYFERGSNHSLIDLKLLERYHQIHYALMDLQEFKVK</sequence>
<protein>
    <submittedName>
        <fullName evidence="9">FUSC family protein</fullName>
    </submittedName>
</protein>
<comment type="subcellular location">
    <subcellularLocation>
        <location evidence="1">Cell membrane</location>
        <topology evidence="1">Multi-pass membrane protein</topology>
    </subcellularLocation>
</comment>
<dbReference type="InterPro" id="IPR049453">
    <property type="entry name" value="Memb_transporter_dom"/>
</dbReference>
<keyword evidence="3 7" id="KW-0812">Transmembrane</keyword>
<dbReference type="EMBL" id="PZJH01000003">
    <property type="protein sequence ID" value="RAK44716.1"/>
    <property type="molecule type" value="Genomic_DNA"/>
</dbReference>
<dbReference type="GO" id="GO:0005886">
    <property type="term" value="C:plasma membrane"/>
    <property type="evidence" value="ECO:0007669"/>
    <property type="project" value="UniProtKB-SubCell"/>
</dbReference>
<feature type="transmembrane region" description="Helical" evidence="7">
    <location>
        <begin position="428"/>
        <end position="448"/>
    </location>
</feature>
<keyword evidence="4 7" id="KW-1133">Transmembrane helix</keyword>
<evidence type="ECO:0000256" key="7">
    <source>
        <dbReference type="SAM" id="Phobius"/>
    </source>
</evidence>
<feature type="transmembrane region" description="Helical" evidence="7">
    <location>
        <begin position="138"/>
        <end position="159"/>
    </location>
</feature>
<feature type="transmembrane region" description="Helical" evidence="7">
    <location>
        <begin position="391"/>
        <end position="416"/>
    </location>
</feature>
<feature type="transmembrane region" description="Helical" evidence="7">
    <location>
        <begin position="21"/>
        <end position="37"/>
    </location>
</feature>
<feature type="transmembrane region" description="Helical" evidence="7">
    <location>
        <begin position="455"/>
        <end position="477"/>
    </location>
</feature>
<dbReference type="RefSeq" id="WP_111716117.1">
    <property type="nucleotide sequence ID" value="NZ_JBHSSR010000013.1"/>
</dbReference>
<feature type="transmembrane region" description="Helical" evidence="7">
    <location>
        <begin position="332"/>
        <end position="354"/>
    </location>
</feature>
<dbReference type="PANTHER" id="PTHR30509">
    <property type="entry name" value="P-HYDROXYBENZOIC ACID EFFLUX PUMP SUBUNIT-RELATED"/>
    <property type="match status" value="1"/>
</dbReference>
<reference evidence="9 10" key="1">
    <citation type="journal article" date="2018" name="Front. Microbiol.">
        <title>Description and Comparative Genomics of Macrococcus caseolyticus subsp. hominis subsp. nov., Macrococcus goetzii sp. nov., Macrococcus epidermidis sp. nov., and Macrococcus bohemicus sp. nov., Novel Macrococci From Human Clinical Material With Virulence Potential and Suspected Uptake of Foreign DNA by Natural Transformation.</title>
        <authorList>
            <person name="Maslanova I."/>
            <person name="Wertheimer Z."/>
            <person name="Sedlacek I."/>
            <person name="Svec P."/>
            <person name="Indrakova A."/>
            <person name="Kovarovic V."/>
            <person name="Schumann P."/>
            <person name="Sproer C."/>
            <person name="Kralova S."/>
            <person name="Sedo O."/>
            <person name="Kristofova L."/>
            <person name="Vrbovska V."/>
            <person name="Fuzik T."/>
            <person name="Petras P."/>
            <person name="Zdrahal Z."/>
            <person name="Ruzickova V."/>
            <person name="Doskar J."/>
            <person name="Pantucek R."/>
        </authorList>
    </citation>
    <scope>NUCLEOTIDE SEQUENCE [LARGE SCALE GENOMIC DNA]</scope>
    <source>
        <strain evidence="9 10">01/688</strain>
    </source>
</reference>
<feature type="transmembrane region" description="Helical" evidence="7">
    <location>
        <begin position="360"/>
        <end position="379"/>
    </location>
</feature>
<comment type="caution">
    <text evidence="9">The sequence shown here is derived from an EMBL/GenBank/DDBJ whole genome shotgun (WGS) entry which is preliminary data.</text>
</comment>
<evidence type="ECO:0000313" key="9">
    <source>
        <dbReference type="EMBL" id="RAK44716.1"/>
    </source>
</evidence>
<dbReference type="AlphaFoldDB" id="A0A327ZRI4"/>
<feature type="transmembrane region" description="Helical" evidence="7">
    <location>
        <begin position="74"/>
        <end position="107"/>
    </location>
</feature>
<comment type="similarity">
    <text evidence="6">Belongs to the YccS/YhfK family.</text>
</comment>
<dbReference type="PANTHER" id="PTHR30509:SF9">
    <property type="entry name" value="MULTIDRUG RESISTANCE PROTEIN MDTO"/>
    <property type="match status" value="1"/>
</dbReference>
<evidence type="ECO:0000259" key="8">
    <source>
        <dbReference type="Pfam" id="PF13515"/>
    </source>
</evidence>
<feature type="transmembrane region" description="Helical" evidence="7">
    <location>
        <begin position="43"/>
        <end position="62"/>
    </location>
</feature>
<evidence type="ECO:0000256" key="6">
    <source>
        <dbReference type="ARBA" id="ARBA00043993"/>
    </source>
</evidence>
<evidence type="ECO:0000256" key="1">
    <source>
        <dbReference type="ARBA" id="ARBA00004651"/>
    </source>
</evidence>
<organism evidence="9 10">
    <name type="scientific">Macrococcus epidermidis</name>
    <dbReference type="NCBI Taxonomy" id="1902580"/>
    <lineage>
        <taxon>Bacteria</taxon>
        <taxon>Bacillati</taxon>
        <taxon>Bacillota</taxon>
        <taxon>Bacilli</taxon>
        <taxon>Bacillales</taxon>
        <taxon>Staphylococcaceae</taxon>
        <taxon>Macrococcus</taxon>
    </lineage>
</organism>
<dbReference type="Pfam" id="PF13515">
    <property type="entry name" value="FUSC_2"/>
    <property type="match status" value="1"/>
</dbReference>
<dbReference type="Proteomes" id="UP000249808">
    <property type="component" value="Unassembled WGS sequence"/>
</dbReference>